<reference evidence="1" key="1">
    <citation type="journal article" date="2023" name="J Glob Antimicrob Resist">
        <title>Emergence of NDM-1 and KPC-3 carbapenemases in Kluyvera cryocrescens: Investigating genetic heterogeneity and acquisition routes of blaNDM-1 in Enterobacterales species in Portugal.</title>
        <authorList>
            <person name="Loiodice M."/>
            <person name="Ribeiro M."/>
            <person name="Peixe L."/>
            <person name="Novais A."/>
        </authorList>
    </citation>
    <scope>NUCLEOTIDE SEQUENCE</scope>
    <source>
        <strain evidence="1">K629</strain>
    </source>
</reference>
<sequence>MTVTEMFIPKAYLLNQTYKKHRSDLSQRIANERALISGDLVRLLRDPKKHKRGVVSAFFSREKFPILGNEGAEEELEKIMKLFRDSGYQVSLEKSDDGFSLDLDWTEAGIS</sequence>
<gene>
    <name evidence="1" type="ORF">QWU01_06305</name>
</gene>
<evidence type="ECO:0000313" key="1">
    <source>
        <dbReference type="EMBL" id="MDW3776424.1"/>
    </source>
</evidence>
<dbReference type="Proteomes" id="UP001276300">
    <property type="component" value="Unassembled WGS sequence"/>
</dbReference>
<organism evidence="1 2">
    <name type="scientific">Kluyvera cryocrescens</name>
    <name type="common">Kluyvera citrophila</name>
    <dbReference type="NCBI Taxonomy" id="580"/>
    <lineage>
        <taxon>Bacteria</taxon>
        <taxon>Pseudomonadati</taxon>
        <taxon>Pseudomonadota</taxon>
        <taxon>Gammaproteobacteria</taxon>
        <taxon>Enterobacterales</taxon>
        <taxon>Enterobacteriaceae</taxon>
        <taxon>Kluyvera</taxon>
    </lineage>
</organism>
<dbReference type="RefSeq" id="WP_318242344.1">
    <property type="nucleotide sequence ID" value="NZ_JAUEQX010000005.1"/>
</dbReference>
<proteinExistence type="predicted"/>
<dbReference type="AlphaFoldDB" id="A0AAW9C438"/>
<comment type="caution">
    <text evidence="1">The sequence shown here is derived from an EMBL/GenBank/DDBJ whole genome shotgun (WGS) entry which is preliminary data.</text>
</comment>
<dbReference type="EMBL" id="JAUEQX010000005">
    <property type="protein sequence ID" value="MDW3776424.1"/>
    <property type="molecule type" value="Genomic_DNA"/>
</dbReference>
<accession>A0AAW9C438</accession>
<name>A0AAW9C438_KLUCR</name>
<evidence type="ECO:0000313" key="2">
    <source>
        <dbReference type="Proteomes" id="UP001276300"/>
    </source>
</evidence>
<protein>
    <submittedName>
        <fullName evidence="1">Uncharacterized protein</fullName>
    </submittedName>
</protein>